<dbReference type="OrthoDB" id="4319040at2759"/>
<sequence length="144" mass="16732">MPMPGGNLERLLANDPYNQRRIFVLSCLHDAIYFLRHGPHRRHDVISSLQEEVLGEISIGISSAVMERDAEFERLCRNLELVVPVSLRTLRKYNDRESDEDVADDLINCIPTALQQPDQWEPEVEELSDGERSEQRSTRSHRHR</sequence>
<keyword evidence="3" id="KW-1185">Reference proteome</keyword>
<protein>
    <submittedName>
        <fullName evidence="2">Uncharacterized protein</fullName>
    </submittedName>
</protein>
<dbReference type="AlphaFoldDB" id="A0A1V6RI44"/>
<proteinExistence type="predicted"/>
<accession>A0A1V6RI44</accession>
<name>A0A1V6RI44_9EURO</name>
<evidence type="ECO:0000313" key="2">
    <source>
        <dbReference type="EMBL" id="OQE01129.1"/>
    </source>
</evidence>
<comment type="caution">
    <text evidence="2">The sequence shown here is derived from an EMBL/GenBank/DDBJ whole genome shotgun (WGS) entry which is preliminary data.</text>
</comment>
<reference evidence="3" key="1">
    <citation type="journal article" date="2017" name="Nat. Microbiol.">
        <title>Global analysis of biosynthetic gene clusters reveals vast potential of secondary metabolite production in Penicillium species.</title>
        <authorList>
            <person name="Nielsen J.C."/>
            <person name="Grijseels S."/>
            <person name="Prigent S."/>
            <person name="Ji B."/>
            <person name="Dainat J."/>
            <person name="Nielsen K.F."/>
            <person name="Frisvad J.C."/>
            <person name="Workman M."/>
            <person name="Nielsen J."/>
        </authorList>
    </citation>
    <scope>NUCLEOTIDE SEQUENCE [LARGE SCALE GENOMIC DNA]</scope>
    <source>
        <strain evidence="3">IBT 29525</strain>
    </source>
</reference>
<organism evidence="2 3">
    <name type="scientific">Penicillium solitum</name>
    <dbReference type="NCBI Taxonomy" id="60172"/>
    <lineage>
        <taxon>Eukaryota</taxon>
        <taxon>Fungi</taxon>
        <taxon>Dikarya</taxon>
        <taxon>Ascomycota</taxon>
        <taxon>Pezizomycotina</taxon>
        <taxon>Eurotiomycetes</taxon>
        <taxon>Eurotiomycetidae</taxon>
        <taxon>Eurotiales</taxon>
        <taxon>Aspergillaceae</taxon>
        <taxon>Penicillium</taxon>
    </lineage>
</organism>
<dbReference type="Proteomes" id="UP000191612">
    <property type="component" value="Unassembled WGS sequence"/>
</dbReference>
<dbReference type="EMBL" id="MDYO01000005">
    <property type="protein sequence ID" value="OQE01129.1"/>
    <property type="molecule type" value="Genomic_DNA"/>
</dbReference>
<evidence type="ECO:0000256" key="1">
    <source>
        <dbReference type="SAM" id="MobiDB-lite"/>
    </source>
</evidence>
<feature type="region of interest" description="Disordered" evidence="1">
    <location>
        <begin position="113"/>
        <end position="144"/>
    </location>
</feature>
<gene>
    <name evidence="2" type="ORF">PENSOL_c005G04510</name>
</gene>
<evidence type="ECO:0000313" key="3">
    <source>
        <dbReference type="Proteomes" id="UP000191612"/>
    </source>
</evidence>